<protein>
    <submittedName>
        <fullName evidence="1">Uncharacterized protein</fullName>
    </submittedName>
</protein>
<dbReference type="EMBL" id="OX395130">
    <property type="protein sequence ID" value="CAI5773953.1"/>
    <property type="molecule type" value="Genomic_DNA"/>
</dbReference>
<keyword evidence="2" id="KW-1185">Reference proteome</keyword>
<accession>A0AA35KB69</accession>
<sequence length="107" mass="12421">MPDVCTKKNSSTLQNYLSQDSWRGDAAAKFKIPGKEGETKKGISERLLMRHLQLHCCHISGKQREHWSGEWHKVRILELSFPLLKTIFLKKLGLHWTILNRARGIRS</sequence>
<name>A0AA35KB69_9SAUR</name>
<dbReference type="AlphaFoldDB" id="A0AA35KB69"/>
<dbReference type="Proteomes" id="UP001178461">
    <property type="component" value="Chromosome 5"/>
</dbReference>
<proteinExistence type="predicted"/>
<evidence type="ECO:0000313" key="1">
    <source>
        <dbReference type="EMBL" id="CAI5773953.1"/>
    </source>
</evidence>
<gene>
    <name evidence="1" type="ORF">PODLI_1B014248</name>
</gene>
<reference evidence="1" key="1">
    <citation type="submission" date="2022-12" db="EMBL/GenBank/DDBJ databases">
        <authorList>
            <person name="Alioto T."/>
            <person name="Alioto T."/>
            <person name="Gomez Garrido J."/>
        </authorList>
    </citation>
    <scope>NUCLEOTIDE SEQUENCE</scope>
</reference>
<organism evidence="1 2">
    <name type="scientific">Podarcis lilfordi</name>
    <name type="common">Lilford's wall lizard</name>
    <dbReference type="NCBI Taxonomy" id="74358"/>
    <lineage>
        <taxon>Eukaryota</taxon>
        <taxon>Metazoa</taxon>
        <taxon>Chordata</taxon>
        <taxon>Craniata</taxon>
        <taxon>Vertebrata</taxon>
        <taxon>Euteleostomi</taxon>
        <taxon>Lepidosauria</taxon>
        <taxon>Squamata</taxon>
        <taxon>Bifurcata</taxon>
        <taxon>Unidentata</taxon>
        <taxon>Episquamata</taxon>
        <taxon>Laterata</taxon>
        <taxon>Lacertibaenia</taxon>
        <taxon>Lacertidae</taxon>
        <taxon>Podarcis</taxon>
    </lineage>
</organism>
<evidence type="ECO:0000313" key="2">
    <source>
        <dbReference type="Proteomes" id="UP001178461"/>
    </source>
</evidence>